<comment type="similarity">
    <text evidence="6">Belongs to the YccS/YhfK family.</text>
</comment>
<dbReference type="InterPro" id="IPR032692">
    <property type="entry name" value="YccS_N"/>
</dbReference>
<protein>
    <submittedName>
        <fullName evidence="10">Efflux (PET) family transporter</fullName>
    </submittedName>
</protein>
<dbReference type="Pfam" id="PF13515">
    <property type="entry name" value="FUSC_2"/>
    <property type="match status" value="1"/>
</dbReference>
<dbReference type="PANTHER" id="PTHR30509">
    <property type="entry name" value="P-HYDROXYBENZOIC ACID EFFLUX PUMP SUBUNIT-RELATED"/>
    <property type="match status" value="1"/>
</dbReference>
<feature type="transmembrane region" description="Helical" evidence="7">
    <location>
        <begin position="92"/>
        <end position="110"/>
    </location>
</feature>
<evidence type="ECO:0000256" key="6">
    <source>
        <dbReference type="ARBA" id="ARBA00043993"/>
    </source>
</evidence>
<feature type="transmembrane region" description="Helical" evidence="7">
    <location>
        <begin position="117"/>
        <end position="138"/>
    </location>
</feature>
<dbReference type="AlphaFoldDB" id="E3BKA5"/>
<dbReference type="eggNOG" id="COG1289">
    <property type="taxonomic scope" value="Bacteria"/>
</dbReference>
<sequence>MAKLITASLKHLKDKRVNNALLNAVALSGAVLWSWFFHDDSISIPILLGIIAAALSESDGGFLQRLKSQTFTLLCFTFASLSVELLFHMKWAFIVCLLISTFGLTMLGALGDRYANIAFGSLMIAIYTMLGASDSASLWSQPTAMTGGAIWYFIVSMIWHLFSPLRSVKHSLAEVFVNLSKYLSIKSSLFFPSADTNVEHLIVLESKRNTEIVSSLNDCKRGFLSRSKRGYNTLFSIYFIAQDIHERISSSHYKYHELAKEFVHHDVMFRFKYLVDAQAKACLDIAESIKCGKQYVHGQRFRNALLELKASLDDLQNNHTKSRTAALKHLHFLFRNLASIEKQLSNIHSPTKQIERPLLADDQAFGLKEATKKVTTHITKGSALFRHAVRLSVALTAGFSIIQISDMQQGYWILLTTLFVCQPNYGATRKKLVSRITGTFVGILTGVPLLILFPSPESQLAIVVVSGIAFFAFRQTQYGIATCFITILVLFCFHQSGQGFDIILPRVTDTLIGSFLAVLVVTFILPDWQSKNLNTLIADAINANQMYLVQIIKQYRTGRVDSLSYRVTRRKAHEMDAALSIAMSNMALEPAKHRSDEANYQFLVLNHLLLSYISTLGAHRKKIEHKSTTLEIDEISECIFQQISQLQTLFRSKKDSIEIRTKSIVLNELWPNNSEREDDNVRIIYYQLSLINQTLVEFYDLFVKKSDSDRQPI</sequence>
<organism evidence="10 11">
    <name type="scientific">Vibrio caribbeanicus ATCC BAA-2122</name>
    <dbReference type="NCBI Taxonomy" id="796620"/>
    <lineage>
        <taxon>Bacteria</taxon>
        <taxon>Pseudomonadati</taxon>
        <taxon>Pseudomonadota</taxon>
        <taxon>Gammaproteobacteria</taxon>
        <taxon>Vibrionales</taxon>
        <taxon>Vibrionaceae</taxon>
        <taxon>Vibrio</taxon>
    </lineage>
</organism>
<evidence type="ECO:0000256" key="1">
    <source>
        <dbReference type="ARBA" id="ARBA00004651"/>
    </source>
</evidence>
<feature type="transmembrane region" description="Helical" evidence="7">
    <location>
        <begin position="42"/>
        <end position="58"/>
    </location>
</feature>
<feature type="domain" description="Integral membrane protein YccS N-terminal" evidence="8">
    <location>
        <begin position="71"/>
        <end position="344"/>
    </location>
</feature>
<dbReference type="EMBL" id="AEIU01000074">
    <property type="protein sequence ID" value="EFP96490.1"/>
    <property type="molecule type" value="Genomic_DNA"/>
</dbReference>
<dbReference type="OrthoDB" id="8670769at2"/>
<keyword evidence="2" id="KW-1003">Cell membrane</keyword>
<feature type="domain" description="Integral membrane bound transporter" evidence="9">
    <location>
        <begin position="400"/>
        <end position="520"/>
    </location>
</feature>
<evidence type="ECO:0000256" key="5">
    <source>
        <dbReference type="ARBA" id="ARBA00023136"/>
    </source>
</evidence>
<dbReference type="InterPro" id="IPR010019">
    <property type="entry name" value="Integral_membrane_YccS"/>
</dbReference>
<dbReference type="STRING" id="796620.VIBC2010_04909"/>
<evidence type="ECO:0000313" key="10">
    <source>
        <dbReference type="EMBL" id="EFP96490.1"/>
    </source>
</evidence>
<keyword evidence="3 7" id="KW-0812">Transmembrane</keyword>
<evidence type="ECO:0000256" key="7">
    <source>
        <dbReference type="SAM" id="Phobius"/>
    </source>
</evidence>
<dbReference type="RefSeq" id="WP_009601468.1">
    <property type="nucleotide sequence ID" value="NZ_AEIU01000074.1"/>
</dbReference>
<evidence type="ECO:0000256" key="2">
    <source>
        <dbReference type="ARBA" id="ARBA00022475"/>
    </source>
</evidence>
<evidence type="ECO:0000259" key="9">
    <source>
        <dbReference type="Pfam" id="PF13515"/>
    </source>
</evidence>
<reference evidence="10 11" key="1">
    <citation type="journal article" date="2012" name="Int. J. Syst. Evol. Microbiol.">
        <title>Vibrio caribbeanicus sp. nov., isolated from the marine sponge Scleritoderma cyanea.</title>
        <authorList>
            <person name="Hoffmann M."/>
            <person name="Monday S.R."/>
            <person name="Allard M.W."/>
            <person name="Strain E.A."/>
            <person name="Whittaker P."/>
            <person name="Naum M."/>
            <person name="McCarthy P.J."/>
            <person name="Lopez J.V."/>
            <person name="Fischer M."/>
            <person name="Brown E.W."/>
        </authorList>
    </citation>
    <scope>NUCLEOTIDE SEQUENCE [LARGE SCALE GENOMIC DNA]</scope>
    <source>
        <strain evidence="10 11">ATCC BAA-2122</strain>
    </source>
</reference>
<evidence type="ECO:0000259" key="8">
    <source>
        <dbReference type="Pfam" id="PF12805"/>
    </source>
</evidence>
<proteinExistence type="inferred from homology"/>
<dbReference type="PANTHER" id="PTHR30509:SF8">
    <property type="entry name" value="INNER MEMBRANE PROTEIN YCCS"/>
    <property type="match status" value="1"/>
</dbReference>
<feature type="transmembrane region" description="Helical" evidence="7">
    <location>
        <begin position="144"/>
        <end position="162"/>
    </location>
</feature>
<feature type="transmembrane region" description="Helical" evidence="7">
    <location>
        <begin position="432"/>
        <end position="452"/>
    </location>
</feature>
<dbReference type="Pfam" id="PF12805">
    <property type="entry name" value="FUSC-like"/>
    <property type="match status" value="1"/>
</dbReference>
<dbReference type="InterPro" id="IPR010020">
    <property type="entry name" value="Integral_membrane_YCCS_YHJK"/>
</dbReference>
<name>E3BKA5_9VIBR</name>
<evidence type="ECO:0000256" key="3">
    <source>
        <dbReference type="ARBA" id="ARBA00022692"/>
    </source>
</evidence>
<feature type="transmembrane region" description="Helical" evidence="7">
    <location>
        <begin position="503"/>
        <end position="525"/>
    </location>
</feature>
<dbReference type="NCBIfam" id="TIGR01667">
    <property type="entry name" value="YCCS_YHFK"/>
    <property type="match status" value="1"/>
</dbReference>
<evidence type="ECO:0000256" key="4">
    <source>
        <dbReference type="ARBA" id="ARBA00022989"/>
    </source>
</evidence>
<dbReference type="NCBIfam" id="TIGR01666">
    <property type="entry name" value="YCCS"/>
    <property type="match status" value="1"/>
</dbReference>
<dbReference type="InterPro" id="IPR049453">
    <property type="entry name" value="Memb_transporter_dom"/>
</dbReference>
<evidence type="ECO:0000313" key="11">
    <source>
        <dbReference type="Proteomes" id="UP000002943"/>
    </source>
</evidence>
<keyword evidence="4 7" id="KW-1133">Transmembrane helix</keyword>
<feature type="transmembrane region" description="Helical" evidence="7">
    <location>
        <begin position="20"/>
        <end position="36"/>
    </location>
</feature>
<dbReference type="GO" id="GO:0005886">
    <property type="term" value="C:plasma membrane"/>
    <property type="evidence" value="ECO:0007669"/>
    <property type="project" value="UniProtKB-SubCell"/>
</dbReference>
<keyword evidence="11" id="KW-1185">Reference proteome</keyword>
<comment type="subcellular location">
    <subcellularLocation>
        <location evidence="1">Cell membrane</location>
        <topology evidence="1">Multi-pass membrane protein</topology>
    </subcellularLocation>
</comment>
<feature type="transmembrane region" description="Helical" evidence="7">
    <location>
        <begin position="70"/>
        <end position="86"/>
    </location>
</feature>
<accession>E3BKA5</accession>
<keyword evidence="5 7" id="KW-0472">Membrane</keyword>
<comment type="caution">
    <text evidence="10">The sequence shown here is derived from an EMBL/GenBank/DDBJ whole genome shotgun (WGS) entry which is preliminary data.</text>
</comment>
<gene>
    <name evidence="10" type="ORF">VIBC2010_04909</name>
</gene>
<dbReference type="Proteomes" id="UP000002943">
    <property type="component" value="Unassembled WGS sequence"/>
</dbReference>
<feature type="transmembrane region" description="Helical" evidence="7">
    <location>
        <begin position="478"/>
        <end position="497"/>
    </location>
</feature>